<organism evidence="2 3">
    <name type="scientific">Cyclocybe aegerita</name>
    <name type="common">Black poplar mushroom</name>
    <name type="synonym">Agrocybe aegerita</name>
    <dbReference type="NCBI Taxonomy" id="1973307"/>
    <lineage>
        <taxon>Eukaryota</taxon>
        <taxon>Fungi</taxon>
        <taxon>Dikarya</taxon>
        <taxon>Basidiomycota</taxon>
        <taxon>Agaricomycotina</taxon>
        <taxon>Agaricomycetes</taxon>
        <taxon>Agaricomycetidae</taxon>
        <taxon>Agaricales</taxon>
        <taxon>Agaricineae</taxon>
        <taxon>Bolbitiaceae</taxon>
        <taxon>Cyclocybe</taxon>
    </lineage>
</organism>
<feature type="region of interest" description="Disordered" evidence="1">
    <location>
        <begin position="103"/>
        <end position="130"/>
    </location>
</feature>
<proteinExistence type="predicted"/>
<gene>
    <name evidence="2" type="ORF">AAE3_LOCUS13754</name>
</gene>
<reference evidence="2 3" key="1">
    <citation type="submission" date="2020-01" db="EMBL/GenBank/DDBJ databases">
        <authorList>
            <person name="Gupta K D."/>
        </authorList>
    </citation>
    <scope>NUCLEOTIDE SEQUENCE [LARGE SCALE GENOMIC DNA]</scope>
</reference>
<accession>A0A8S0W5X1</accession>
<protein>
    <submittedName>
        <fullName evidence="2">Uncharacterized protein</fullName>
    </submittedName>
</protein>
<evidence type="ECO:0000256" key="1">
    <source>
        <dbReference type="SAM" id="MobiDB-lite"/>
    </source>
</evidence>
<evidence type="ECO:0000313" key="2">
    <source>
        <dbReference type="EMBL" id="CAA7271736.1"/>
    </source>
</evidence>
<name>A0A8S0W5X1_CYCAE</name>
<dbReference type="Proteomes" id="UP000467700">
    <property type="component" value="Unassembled WGS sequence"/>
</dbReference>
<comment type="caution">
    <text evidence="2">The sequence shown here is derived from an EMBL/GenBank/DDBJ whole genome shotgun (WGS) entry which is preliminary data.</text>
</comment>
<dbReference type="AlphaFoldDB" id="A0A8S0W5X1"/>
<sequence length="130" mass="13945">MLYDTISHTCNTVQYESPPSAIAVIQIMKGASFKHEGLGGIFNDTHGGELGLSGSNDYLQTPLSPATDGESGAEQGPFVNSARGISMNQFDDWFPDGQAQIKADNQSEVPVTRGNHRYSRSDGEPRVGDV</sequence>
<keyword evidence="3" id="KW-1185">Reference proteome</keyword>
<dbReference type="EMBL" id="CACVBS010000112">
    <property type="protein sequence ID" value="CAA7271736.1"/>
    <property type="molecule type" value="Genomic_DNA"/>
</dbReference>
<feature type="compositionally biased region" description="Basic and acidic residues" evidence="1">
    <location>
        <begin position="119"/>
        <end position="130"/>
    </location>
</feature>
<evidence type="ECO:0000313" key="3">
    <source>
        <dbReference type="Proteomes" id="UP000467700"/>
    </source>
</evidence>